<keyword evidence="3" id="KW-1185">Reference proteome</keyword>
<proteinExistence type="inferred from homology"/>
<dbReference type="eggNOG" id="ENOG502S4S4">
    <property type="taxonomic scope" value="Eukaryota"/>
</dbReference>
<dbReference type="GO" id="GO:0090324">
    <property type="term" value="P:negative regulation of oxidative phosphorylation"/>
    <property type="evidence" value="ECO:0007669"/>
    <property type="project" value="InterPro"/>
</dbReference>
<dbReference type="Proteomes" id="UP000015441">
    <property type="component" value="Unassembled WGS sequence"/>
</dbReference>
<comment type="caution">
    <text evidence="2">The sequence shown here is derived from an EMBL/GenBank/DDBJ whole genome shotgun (WGS) entry which is preliminary data.</text>
</comment>
<dbReference type="STRING" id="546991.N1JFB3"/>
<dbReference type="PANTHER" id="PTHR21024:SF0">
    <property type="entry name" value="ELECTRON TRANSFER FLAVOPROTEIN REGULATORY FACTOR 1"/>
    <property type="match status" value="1"/>
</dbReference>
<evidence type="ECO:0000313" key="2">
    <source>
        <dbReference type="EMBL" id="CCU80150.1"/>
    </source>
</evidence>
<dbReference type="Pfam" id="PF13233">
    <property type="entry name" value="Complex1_LYR_2"/>
    <property type="match status" value="1"/>
</dbReference>
<keyword evidence="2" id="KW-0830">Ubiquinone</keyword>
<organism evidence="2 3">
    <name type="scientific">Blumeria graminis f. sp. hordei (strain DH14)</name>
    <name type="common">Barley powdery mildew</name>
    <name type="synonym">Oidium monilioides f. sp. hordei</name>
    <dbReference type="NCBI Taxonomy" id="546991"/>
    <lineage>
        <taxon>Eukaryota</taxon>
        <taxon>Fungi</taxon>
        <taxon>Dikarya</taxon>
        <taxon>Ascomycota</taxon>
        <taxon>Pezizomycotina</taxon>
        <taxon>Leotiomycetes</taxon>
        <taxon>Erysiphales</taxon>
        <taxon>Erysiphaceae</taxon>
        <taxon>Blumeria</taxon>
        <taxon>Blumeria hordei</taxon>
    </lineage>
</organism>
<dbReference type="PANTHER" id="PTHR21024">
    <property type="entry name" value="GROWTH HORMONE-INDUCIBLE SOLUBLE PROTEIN-RELATED"/>
    <property type="match status" value="1"/>
</dbReference>
<dbReference type="CDD" id="cd20265">
    <property type="entry name" value="Complex1_LYR_ETFRF1_LYRM5"/>
    <property type="match status" value="1"/>
</dbReference>
<evidence type="ECO:0000256" key="1">
    <source>
        <dbReference type="ARBA" id="ARBA00009508"/>
    </source>
</evidence>
<reference evidence="2 3" key="1">
    <citation type="journal article" date="2010" name="Science">
        <title>Genome expansion and gene loss in powdery mildew fungi reveal tradeoffs in extreme parasitism.</title>
        <authorList>
            <person name="Spanu P.D."/>
            <person name="Abbott J.C."/>
            <person name="Amselem J."/>
            <person name="Burgis T.A."/>
            <person name="Soanes D.M."/>
            <person name="Stueber K."/>
            <person name="Ver Loren van Themaat E."/>
            <person name="Brown J.K.M."/>
            <person name="Butcher S.A."/>
            <person name="Gurr S.J."/>
            <person name="Lebrun M.-H."/>
            <person name="Ridout C.J."/>
            <person name="Schulze-Lefert P."/>
            <person name="Talbot N.J."/>
            <person name="Ahmadinejad N."/>
            <person name="Ametz C."/>
            <person name="Barton G.R."/>
            <person name="Benjdia M."/>
            <person name="Bidzinski P."/>
            <person name="Bindschedler L.V."/>
            <person name="Both M."/>
            <person name="Brewer M.T."/>
            <person name="Cadle-Davidson L."/>
            <person name="Cadle-Davidson M.M."/>
            <person name="Collemare J."/>
            <person name="Cramer R."/>
            <person name="Frenkel O."/>
            <person name="Godfrey D."/>
            <person name="Harriman J."/>
            <person name="Hoede C."/>
            <person name="King B.C."/>
            <person name="Klages S."/>
            <person name="Kleemann J."/>
            <person name="Knoll D."/>
            <person name="Koti P.S."/>
            <person name="Kreplak J."/>
            <person name="Lopez-Ruiz F.J."/>
            <person name="Lu X."/>
            <person name="Maekawa T."/>
            <person name="Mahanil S."/>
            <person name="Micali C."/>
            <person name="Milgroom M.G."/>
            <person name="Montana G."/>
            <person name="Noir S."/>
            <person name="O'Connell R.J."/>
            <person name="Oberhaensli S."/>
            <person name="Parlange F."/>
            <person name="Pedersen C."/>
            <person name="Quesneville H."/>
            <person name="Reinhardt R."/>
            <person name="Rott M."/>
            <person name="Sacristan S."/>
            <person name="Schmidt S.M."/>
            <person name="Schoen M."/>
            <person name="Skamnioti P."/>
            <person name="Sommer H."/>
            <person name="Stephens A."/>
            <person name="Takahara H."/>
            <person name="Thordal-Christensen H."/>
            <person name="Vigouroux M."/>
            <person name="Wessling R."/>
            <person name="Wicker T."/>
            <person name="Panstruga R."/>
        </authorList>
    </citation>
    <scope>NUCLEOTIDE SEQUENCE [LARGE SCALE GENOMIC DNA]</scope>
    <source>
        <strain evidence="2">DH14</strain>
    </source>
</reference>
<name>N1JFB3_BLUG1</name>
<protein>
    <submittedName>
        <fullName evidence="2">NADH-ubiquinone oxidoreductase complex 1/LYR family protein</fullName>
    </submittedName>
</protein>
<dbReference type="OrthoDB" id="10258445at2759"/>
<comment type="similarity">
    <text evidence="1">Belongs to the complex I LYR family.</text>
</comment>
<evidence type="ECO:0000313" key="3">
    <source>
        <dbReference type="Proteomes" id="UP000015441"/>
    </source>
</evidence>
<dbReference type="GO" id="GO:0022904">
    <property type="term" value="P:respiratory electron transport chain"/>
    <property type="evidence" value="ECO:0007669"/>
    <property type="project" value="TreeGrafter"/>
</dbReference>
<dbReference type="InParanoid" id="N1JFB3"/>
<sequence length="86" mass="10437">MLTPYPALRRQVLTIYKELLHLGKDYPTGYTHFRQNLHKAFIKNISLIDEDEIKASIKRAEFVKREIEALYYLKKYRTLKKRYNMT</sequence>
<gene>
    <name evidence="2" type="ORF">BGHDH14_bgh01861</name>
</gene>
<dbReference type="GO" id="GO:0005739">
    <property type="term" value="C:mitochondrion"/>
    <property type="evidence" value="ECO:0007669"/>
    <property type="project" value="TreeGrafter"/>
</dbReference>
<dbReference type="InterPro" id="IPR045296">
    <property type="entry name" value="Complex1_LYR_ETFRF1_LYRM5"/>
</dbReference>
<dbReference type="HOGENOM" id="CLU_141157_2_1_1"/>
<accession>N1JFB3</accession>
<dbReference type="InterPro" id="IPR052000">
    <property type="entry name" value="ETFRF1"/>
</dbReference>
<dbReference type="EMBL" id="CAUH01004583">
    <property type="protein sequence ID" value="CCU80150.1"/>
    <property type="molecule type" value="Genomic_DNA"/>
</dbReference>
<dbReference type="AlphaFoldDB" id="N1JFB3"/>